<keyword evidence="1" id="KW-0472">Membrane</keyword>
<dbReference type="Proteomes" id="UP000515928">
    <property type="component" value="Chromosome"/>
</dbReference>
<protein>
    <submittedName>
        <fullName evidence="2">Uncharacterized protein</fullName>
    </submittedName>
</protein>
<evidence type="ECO:0000313" key="2">
    <source>
        <dbReference type="EMBL" id="QNN60762.1"/>
    </source>
</evidence>
<proteinExistence type="predicted"/>
<feature type="transmembrane region" description="Helical" evidence="1">
    <location>
        <begin position="66"/>
        <end position="85"/>
    </location>
</feature>
<keyword evidence="1" id="KW-1133">Transmembrane helix</keyword>
<feature type="transmembrane region" description="Helical" evidence="1">
    <location>
        <begin position="34"/>
        <end position="54"/>
    </location>
</feature>
<dbReference type="AlphaFoldDB" id="A0A7G9RYT7"/>
<sequence>MNFLLGILTFLFATLFLLFDGSQQGDTQNTFKFALFLSKCIFLVLLLLGFYEGFQSGLANNNQIKIIFGIIGITLTLVYCVWKSYKFFKKINDDF</sequence>
<keyword evidence="1" id="KW-0812">Transmembrane</keyword>
<dbReference type="KEGG" id="eio:H9L01_10430"/>
<reference evidence="2 3" key="1">
    <citation type="submission" date="2020-08" db="EMBL/GenBank/DDBJ databases">
        <title>Genome sequence of Erysipelothrix inopinata DSM 15511T.</title>
        <authorList>
            <person name="Hyun D.-W."/>
            <person name="Bae J.-W."/>
        </authorList>
    </citation>
    <scope>NUCLEOTIDE SEQUENCE [LARGE SCALE GENOMIC DNA]</scope>
    <source>
        <strain evidence="2 3">DSM 15511</strain>
    </source>
</reference>
<evidence type="ECO:0000256" key="1">
    <source>
        <dbReference type="SAM" id="Phobius"/>
    </source>
</evidence>
<evidence type="ECO:0000313" key="3">
    <source>
        <dbReference type="Proteomes" id="UP000515928"/>
    </source>
</evidence>
<accession>A0A7G9RYT7</accession>
<organism evidence="2 3">
    <name type="scientific">Erysipelothrix inopinata</name>
    <dbReference type="NCBI Taxonomy" id="225084"/>
    <lineage>
        <taxon>Bacteria</taxon>
        <taxon>Bacillati</taxon>
        <taxon>Bacillota</taxon>
        <taxon>Erysipelotrichia</taxon>
        <taxon>Erysipelotrichales</taxon>
        <taxon>Erysipelotrichaceae</taxon>
        <taxon>Erysipelothrix</taxon>
    </lineage>
</organism>
<gene>
    <name evidence="2" type="ORF">H9L01_10430</name>
</gene>
<dbReference type="RefSeq" id="WP_187533884.1">
    <property type="nucleotide sequence ID" value="NZ_CBCSHU010000021.1"/>
</dbReference>
<dbReference type="EMBL" id="CP060715">
    <property type="protein sequence ID" value="QNN60762.1"/>
    <property type="molecule type" value="Genomic_DNA"/>
</dbReference>
<name>A0A7G9RYT7_9FIRM</name>
<keyword evidence="3" id="KW-1185">Reference proteome</keyword>